<feature type="region of interest" description="Disordered" evidence="1">
    <location>
        <begin position="426"/>
        <end position="446"/>
    </location>
</feature>
<dbReference type="Proteomes" id="UP000041254">
    <property type="component" value="Unassembled WGS sequence"/>
</dbReference>
<feature type="region of interest" description="Disordered" evidence="1">
    <location>
        <begin position="112"/>
        <end position="145"/>
    </location>
</feature>
<name>A0A0G4ENP5_VITBC</name>
<keyword evidence="3" id="KW-1185">Reference proteome</keyword>
<feature type="region of interest" description="Disordered" evidence="1">
    <location>
        <begin position="297"/>
        <end position="318"/>
    </location>
</feature>
<dbReference type="PhylomeDB" id="A0A0G4ENP5"/>
<dbReference type="EMBL" id="CDMY01000274">
    <property type="protein sequence ID" value="CEL98609.1"/>
    <property type="molecule type" value="Genomic_DNA"/>
</dbReference>
<sequence length="481" mass="52581">MSGDADGGKRQRVDGPAAADHGMSGMSSHQQMDAAHDASAAGDSLSFEELQRRFSVLLAQVTQVECDVTTIEGSFVANVEAQVPSVAPHWSTLKSSISAASDALTAITQGMAAPHSPQAPPSHPHPSLPAAHAPTQTTNNTAADGLPPDVCRDVVYPMLSVDEAVCSARRISWAHGRQLVNEAFIQSRVDKHLTDNNLTGLIDMQRPTLQYYTKCAYALEYGGAVWCEWPDFIRLADIYKLTPSTGLLPLIMSPQWMAQHFRSKRDFHSMPAALRQYSTFGHLLNYRGTSLALTKVDEAGDSNEGKKEAKKEGEGGVTRQRYRIGDGGVTLHEFETVPLSALPPDSPVRDTYDPHNPPIRLGLPLSPSFTAFMKRMVLDMWRDQERVGQKQVFRVGGGGGHEGYRSLLTCPIDGHTTINFHLHRRGGGSSATATHHPQGHEGGRHHLRPTVPAQWSHPALHDRVEKTTQVDLFRVLAESLK</sequence>
<organism evidence="2 3">
    <name type="scientific">Vitrella brassicaformis (strain CCMP3155)</name>
    <dbReference type="NCBI Taxonomy" id="1169540"/>
    <lineage>
        <taxon>Eukaryota</taxon>
        <taxon>Sar</taxon>
        <taxon>Alveolata</taxon>
        <taxon>Colpodellida</taxon>
        <taxon>Vitrellaceae</taxon>
        <taxon>Vitrella</taxon>
    </lineage>
</organism>
<feature type="compositionally biased region" description="Basic and acidic residues" evidence="1">
    <location>
        <begin position="1"/>
        <end position="13"/>
    </location>
</feature>
<dbReference type="VEuPathDB" id="CryptoDB:Vbra_20584"/>
<feature type="region of interest" description="Disordered" evidence="1">
    <location>
        <begin position="1"/>
        <end position="40"/>
    </location>
</feature>
<feature type="compositionally biased region" description="Pro residues" evidence="1">
    <location>
        <begin position="117"/>
        <end position="127"/>
    </location>
</feature>
<evidence type="ECO:0000313" key="3">
    <source>
        <dbReference type="Proteomes" id="UP000041254"/>
    </source>
</evidence>
<proteinExistence type="predicted"/>
<evidence type="ECO:0000313" key="2">
    <source>
        <dbReference type="EMBL" id="CEL98609.1"/>
    </source>
</evidence>
<dbReference type="AlphaFoldDB" id="A0A0G4ENP5"/>
<accession>A0A0G4ENP5</accession>
<gene>
    <name evidence="2" type="ORF">Vbra_20584</name>
</gene>
<feature type="compositionally biased region" description="Basic and acidic residues" evidence="1">
    <location>
        <begin position="297"/>
        <end position="314"/>
    </location>
</feature>
<evidence type="ECO:0000256" key="1">
    <source>
        <dbReference type="SAM" id="MobiDB-lite"/>
    </source>
</evidence>
<reference evidence="2 3" key="1">
    <citation type="submission" date="2014-11" db="EMBL/GenBank/DDBJ databases">
        <authorList>
            <person name="Zhu J."/>
            <person name="Qi W."/>
            <person name="Song R."/>
        </authorList>
    </citation>
    <scope>NUCLEOTIDE SEQUENCE [LARGE SCALE GENOMIC DNA]</scope>
</reference>
<dbReference type="InParanoid" id="A0A0G4ENP5"/>
<protein>
    <submittedName>
        <fullName evidence="2">Uncharacterized protein</fullName>
    </submittedName>
</protein>